<evidence type="ECO:0000313" key="1">
    <source>
        <dbReference type="EMBL" id="SFC03805.1"/>
    </source>
</evidence>
<dbReference type="EMBL" id="FOLQ01000001">
    <property type="protein sequence ID" value="SFC03805.1"/>
    <property type="molecule type" value="Genomic_DNA"/>
</dbReference>
<sequence length="167" mass="19282">MSVIELETYIEAPVAVCYTLALSVDLHKISTSRTGEHIVGGVKQGVMKLGETVTWKAKHFGIWQTLTSKITEASAPYYFCDEMLKGAFKSMRHEHYFEPQVDNDKLTLMRDIFQFTSPLGLLGVWVNKLFLKAYMTRFLMERNQTIKQFAESDRWRDVLADDFSSIR</sequence>
<keyword evidence="2" id="KW-1185">Reference proteome</keyword>
<dbReference type="STRING" id="662367.SAMN05216167_101328"/>
<reference evidence="1 2" key="1">
    <citation type="submission" date="2016-10" db="EMBL/GenBank/DDBJ databases">
        <authorList>
            <person name="de Groot N.N."/>
        </authorList>
    </citation>
    <scope>NUCLEOTIDE SEQUENCE [LARGE SCALE GENOMIC DNA]</scope>
    <source>
        <strain evidence="1 2">DSM 26130</strain>
    </source>
</reference>
<name>A0A1I1FWW5_9BACT</name>
<dbReference type="InterPro" id="IPR023393">
    <property type="entry name" value="START-like_dom_sf"/>
</dbReference>
<dbReference type="RefSeq" id="WP_093822711.1">
    <property type="nucleotide sequence ID" value="NZ_FOLQ01000001.1"/>
</dbReference>
<protein>
    <recommendedName>
        <fullName evidence="3">Ligand-binding SRPBCC domain-containing protein</fullName>
    </recommendedName>
</protein>
<accession>A0A1I1FWW5</accession>
<dbReference type="CDD" id="cd07820">
    <property type="entry name" value="SRPBCC_3"/>
    <property type="match status" value="1"/>
</dbReference>
<gene>
    <name evidence="1" type="ORF">SAMN05216167_101328</name>
</gene>
<dbReference type="SUPFAM" id="SSF55961">
    <property type="entry name" value="Bet v1-like"/>
    <property type="match status" value="1"/>
</dbReference>
<evidence type="ECO:0008006" key="3">
    <source>
        <dbReference type="Google" id="ProtNLM"/>
    </source>
</evidence>
<organism evidence="1 2">
    <name type="scientific">Spirosoma endophyticum</name>
    <dbReference type="NCBI Taxonomy" id="662367"/>
    <lineage>
        <taxon>Bacteria</taxon>
        <taxon>Pseudomonadati</taxon>
        <taxon>Bacteroidota</taxon>
        <taxon>Cytophagia</taxon>
        <taxon>Cytophagales</taxon>
        <taxon>Cytophagaceae</taxon>
        <taxon>Spirosoma</taxon>
    </lineage>
</organism>
<dbReference type="Proteomes" id="UP000198598">
    <property type="component" value="Unassembled WGS sequence"/>
</dbReference>
<dbReference type="Gene3D" id="3.30.530.20">
    <property type="match status" value="1"/>
</dbReference>
<dbReference type="AlphaFoldDB" id="A0A1I1FWW5"/>
<proteinExistence type="predicted"/>
<dbReference type="OrthoDB" id="9801773at2"/>
<evidence type="ECO:0000313" key="2">
    <source>
        <dbReference type="Proteomes" id="UP000198598"/>
    </source>
</evidence>